<dbReference type="InterPro" id="IPR003410">
    <property type="entry name" value="HYR_dom"/>
</dbReference>
<dbReference type="SUPFAM" id="SSF141072">
    <property type="entry name" value="CalX-like"/>
    <property type="match status" value="2"/>
</dbReference>
<protein>
    <submittedName>
        <fullName evidence="6">DUF11 domain-containing protein</fullName>
    </submittedName>
</protein>
<dbReference type="InterPro" id="IPR013783">
    <property type="entry name" value="Ig-like_fold"/>
</dbReference>
<dbReference type="Pfam" id="PF02494">
    <property type="entry name" value="HYR"/>
    <property type="match status" value="1"/>
</dbReference>
<dbReference type="SMART" id="SM00237">
    <property type="entry name" value="Calx_beta"/>
    <property type="match status" value="1"/>
</dbReference>
<dbReference type="Pfam" id="PF24346">
    <property type="entry name" value="DUF7507"/>
    <property type="match status" value="8"/>
</dbReference>
<dbReference type="InterPro" id="IPR038081">
    <property type="entry name" value="CalX-like_sf"/>
</dbReference>
<feature type="region of interest" description="Disordered" evidence="4">
    <location>
        <begin position="1094"/>
        <end position="1130"/>
    </location>
</feature>
<keyword evidence="3" id="KW-0106">Calcium</keyword>
<dbReference type="OrthoDB" id="599464at2"/>
<dbReference type="Gene3D" id="2.60.40.10">
    <property type="entry name" value="Immunoglobulins"/>
    <property type="match status" value="1"/>
</dbReference>
<dbReference type="NCBIfam" id="TIGR01451">
    <property type="entry name" value="B_ant_repeat"/>
    <property type="match status" value="7"/>
</dbReference>
<evidence type="ECO:0000313" key="7">
    <source>
        <dbReference type="Proteomes" id="UP000315131"/>
    </source>
</evidence>
<proteinExistence type="predicted"/>
<dbReference type="InterPro" id="IPR055354">
    <property type="entry name" value="DUF7507"/>
</dbReference>
<dbReference type="GO" id="GO:0016020">
    <property type="term" value="C:membrane"/>
    <property type="evidence" value="ECO:0007669"/>
    <property type="project" value="InterPro"/>
</dbReference>
<dbReference type="InterPro" id="IPR003644">
    <property type="entry name" value="Calx_beta"/>
</dbReference>
<evidence type="ECO:0000256" key="2">
    <source>
        <dbReference type="ARBA" id="ARBA00022737"/>
    </source>
</evidence>
<keyword evidence="1" id="KW-0732">Signal</keyword>
<dbReference type="EMBL" id="VHSF01000006">
    <property type="protein sequence ID" value="TRO62886.1"/>
    <property type="molecule type" value="Genomic_DNA"/>
</dbReference>
<accession>A0A550HVW3</accession>
<feature type="domain" description="HYR" evidence="5">
    <location>
        <begin position="165"/>
        <end position="255"/>
    </location>
</feature>
<dbReference type="GO" id="GO:0007154">
    <property type="term" value="P:cell communication"/>
    <property type="evidence" value="ECO:0007669"/>
    <property type="project" value="InterPro"/>
</dbReference>
<organism evidence="6 7">
    <name type="scientific">Christiangramia sabulilitoris</name>
    <dbReference type="NCBI Taxonomy" id="2583991"/>
    <lineage>
        <taxon>Bacteria</taxon>
        <taxon>Pseudomonadati</taxon>
        <taxon>Bacteroidota</taxon>
        <taxon>Flavobacteriia</taxon>
        <taxon>Flavobacteriales</taxon>
        <taxon>Flavobacteriaceae</taxon>
        <taxon>Christiangramia</taxon>
    </lineage>
</organism>
<name>A0A550HVW3_9FLAO</name>
<evidence type="ECO:0000256" key="4">
    <source>
        <dbReference type="SAM" id="MobiDB-lite"/>
    </source>
</evidence>
<dbReference type="InterPro" id="IPR047589">
    <property type="entry name" value="DUF11_rpt"/>
</dbReference>
<evidence type="ECO:0000256" key="1">
    <source>
        <dbReference type="ARBA" id="ARBA00022729"/>
    </source>
</evidence>
<dbReference type="InterPro" id="IPR051172">
    <property type="entry name" value="Chlamydia_OmcB"/>
</dbReference>
<keyword evidence="2" id="KW-0677">Repeat</keyword>
<feature type="non-terminal residue" evidence="6">
    <location>
        <position position="1434"/>
    </location>
</feature>
<gene>
    <name evidence="6" type="ORF">FGM01_14350</name>
</gene>
<evidence type="ECO:0000256" key="3">
    <source>
        <dbReference type="ARBA" id="ARBA00022837"/>
    </source>
</evidence>
<comment type="caution">
    <text evidence="6">The sequence shown here is derived from an EMBL/GenBank/DDBJ whole genome shotgun (WGS) entry which is preliminary data.</text>
</comment>
<dbReference type="PROSITE" id="PS50825">
    <property type="entry name" value="HYR"/>
    <property type="match status" value="1"/>
</dbReference>
<dbReference type="PANTHER" id="PTHR34819">
    <property type="entry name" value="LARGE CYSTEINE-RICH PERIPLASMIC PROTEIN OMCB"/>
    <property type="match status" value="1"/>
</dbReference>
<feature type="compositionally biased region" description="Acidic residues" evidence="4">
    <location>
        <begin position="1111"/>
        <end position="1120"/>
    </location>
</feature>
<sequence length="1434" mass="150454">MKEPIRIPLLVMDFKKQLMMKNYITLQKESLRLKVSFILMTFLMVFCSINAQAQEDDYSQVSVTVSDTQAPTVTAPNDISIDGCDRNDIANTYPLWGYSTSPVSLSLAEYEGLSGASATDNGNIASISYTDATDNGSCTEVVTRTFTVTDNCDNFTTATQIITIADVTAPTISCISDRDVIVPQTETQYTVSGTEFDISSITDNCSSAFAITNNLNGTSTLDGYSLPLGVTSVTWTVEDDCGNISTCTYELNVIAPDIVATLTAIDIDGNPMPVNYESVGQVINYEITFVNNGTYGINVITVTDPNADPGSITYVSGDDTNIGTLDPGETWVYTETRTVTQQNIDDGQVANTATVHGYIDENGNNTYEVGETPTSNDTEEIIVEALQNPQVAFTKTQTTVNYNSAEADGNSVSPVKQLGDVINYDIIIENTGNITITNVNLSDSFPGAGSGTLSAKTETGGTGVNGNDILEVGETWSYTASYTVTQADIDANIPLINTAELETFQIPGPSYATENTPVDGSIILSVDKTQVSITNPDSSPAGTFVDEPGDRITYNITLTNDGSRTLTNVTPTETFPGTTGIGTLSTASESMNANGNLEVGENWTYTATYTVSQEDIDNNSSLTNTISVLADELSTAEVATATTSVSRNPAWTISKAQNPTNQTYTAPGDVLTYGITLENTGNISISNINVTDVTADASPGVVKQTDLVGNNDNIMEPGESWYYTAQYTVTQTDIDSGTYTNTASATGDPVGGGMFGGVEDQESIDASQTLSIGDVTVTEGENVDFLISLTGISSTDISFTPQLSNGTATIGTDTGTPLQYSSDDGSTWTNYSSGNIIIPSGITSMLVRIPTIDDALTEAQENFTFAANVTSSNTANSFISATGTINDNDAITISLEGFEITETGDPQTGYFVARIDGGALAQENIILSFNTIDGSALDGQDYTAQSNTSYTIASGSSQVNIPVEILGDEIIENQETFLGTMSIANANGQDVGITGTNGEATSTINDDDIAAMELTKTDSLADTDSSGDDSEGDIITYTITVRNTGNVTLANIEITDNGVTFTGSNTIASLAPGATASVTANYTLTQADIDAGSYSNQASATGDSPGKTDDVSDDLSDDPDTPALNDPTVTTITQSPTLTIVNTVAPTDIAAPQTLTYTIVVDNTGNTSLTNVAVVDPQATTGPAYVSGDSNSNDIMEVDETWTYTATYEATQADIDNGSDIVHTASVTTTEVTTAVTDDATTTITQSPSLTVANIVAPTDIAAPQTLTYTIVVDNTGNTSLTNVAVVDPQATTGPAYVSGDSNSNDIMEVDETWTYTATYEATQADIDNGSDIVHTASVTTTEVTTAVTDDATTTITQSPTLTVTNTVAPTDIAAPQTLTYTIVVDNTGNTSLTNVAVVDPQATTGPAYVSGDSNSNDIMEVDETWTYTATYEA</sequence>
<dbReference type="Proteomes" id="UP000315131">
    <property type="component" value="Unassembled WGS sequence"/>
</dbReference>
<dbReference type="Gene3D" id="2.60.40.2030">
    <property type="match status" value="2"/>
</dbReference>
<evidence type="ECO:0000313" key="6">
    <source>
        <dbReference type="EMBL" id="TRO62886.1"/>
    </source>
</evidence>
<dbReference type="Pfam" id="PF03160">
    <property type="entry name" value="Calx-beta"/>
    <property type="match status" value="1"/>
</dbReference>
<keyword evidence="7" id="KW-1185">Reference proteome</keyword>
<evidence type="ECO:0000259" key="5">
    <source>
        <dbReference type="PROSITE" id="PS50825"/>
    </source>
</evidence>
<dbReference type="PANTHER" id="PTHR34819:SF3">
    <property type="entry name" value="CELL SURFACE PROTEIN"/>
    <property type="match status" value="1"/>
</dbReference>
<reference evidence="6 7" key="1">
    <citation type="submission" date="2019-06" db="EMBL/GenBank/DDBJ databases">
        <title>Gramella sabulilitoris sp. nov., isolated from a marine sand.</title>
        <authorList>
            <person name="Yoon J.-H."/>
        </authorList>
    </citation>
    <scope>NUCLEOTIDE SEQUENCE [LARGE SCALE GENOMIC DNA]</scope>
    <source>
        <strain evidence="6 7">HSMS-1</strain>
    </source>
</reference>